<name>A0ABS9S4H4_9GAMM</name>
<evidence type="ECO:0000313" key="13">
    <source>
        <dbReference type="EMBL" id="MCH4811012.1"/>
    </source>
</evidence>
<evidence type="ECO:0000256" key="4">
    <source>
        <dbReference type="ARBA" id="ARBA00022692"/>
    </source>
</evidence>
<comment type="caution">
    <text evidence="13">The sequence shown here is derived from an EMBL/GenBank/DDBJ whole genome shotgun (WGS) entry which is preliminary data.</text>
</comment>
<protein>
    <submittedName>
        <fullName evidence="13">TonB-dependent receptor</fullName>
    </submittedName>
</protein>
<evidence type="ECO:0000259" key="12">
    <source>
        <dbReference type="Pfam" id="PF07715"/>
    </source>
</evidence>
<feature type="chain" id="PRO_5045325952" evidence="10">
    <location>
        <begin position="27"/>
        <end position="715"/>
    </location>
</feature>
<evidence type="ECO:0000256" key="1">
    <source>
        <dbReference type="ARBA" id="ARBA00004571"/>
    </source>
</evidence>
<keyword evidence="14" id="KW-1185">Reference proteome</keyword>
<reference evidence="13 14" key="1">
    <citation type="submission" date="2022-03" db="EMBL/GenBank/DDBJ databases">
        <title>Genomic signatures underlying metal tolerance in selected Arctic bacterial isolates.</title>
        <authorList>
            <person name="Thomas F.A."/>
            <person name="Venkatachalam S."/>
            <person name="Krishnan K.P."/>
        </authorList>
    </citation>
    <scope>NUCLEOTIDE SEQUENCE [LARGE SCALE GENOMIC DNA]</scope>
    <source>
        <strain evidence="13 14">HM116</strain>
    </source>
</reference>
<gene>
    <name evidence="13" type="ORF">MLE19_06690</name>
</gene>
<evidence type="ECO:0000256" key="10">
    <source>
        <dbReference type="SAM" id="SignalP"/>
    </source>
</evidence>
<organism evidence="13 14">
    <name type="scientific">Vreelandella neptunia</name>
    <dbReference type="NCBI Taxonomy" id="115551"/>
    <lineage>
        <taxon>Bacteria</taxon>
        <taxon>Pseudomonadati</taxon>
        <taxon>Pseudomonadota</taxon>
        <taxon>Gammaproteobacteria</taxon>
        <taxon>Oceanospirillales</taxon>
        <taxon>Halomonadaceae</taxon>
        <taxon>Vreelandella</taxon>
    </lineage>
</organism>
<evidence type="ECO:0000256" key="7">
    <source>
        <dbReference type="ARBA" id="ARBA00023237"/>
    </source>
</evidence>
<dbReference type="Gene3D" id="2.170.130.10">
    <property type="entry name" value="TonB-dependent receptor, plug domain"/>
    <property type="match status" value="1"/>
</dbReference>
<dbReference type="Pfam" id="PF00593">
    <property type="entry name" value="TonB_dep_Rec_b-barrel"/>
    <property type="match status" value="1"/>
</dbReference>
<dbReference type="PROSITE" id="PS52016">
    <property type="entry name" value="TONB_DEPENDENT_REC_3"/>
    <property type="match status" value="1"/>
</dbReference>
<dbReference type="SUPFAM" id="SSF56935">
    <property type="entry name" value="Porins"/>
    <property type="match status" value="1"/>
</dbReference>
<dbReference type="RefSeq" id="WP_240717322.1">
    <property type="nucleotide sequence ID" value="NZ_JAKVTW010000003.1"/>
</dbReference>
<dbReference type="PANTHER" id="PTHR30069">
    <property type="entry name" value="TONB-DEPENDENT OUTER MEMBRANE RECEPTOR"/>
    <property type="match status" value="1"/>
</dbReference>
<dbReference type="PANTHER" id="PTHR30069:SF42">
    <property type="entry name" value="FERRIC AEROBACTIN RECEPTOR"/>
    <property type="match status" value="1"/>
</dbReference>
<evidence type="ECO:0000256" key="6">
    <source>
        <dbReference type="ARBA" id="ARBA00023136"/>
    </source>
</evidence>
<evidence type="ECO:0000313" key="14">
    <source>
        <dbReference type="Proteomes" id="UP001320609"/>
    </source>
</evidence>
<keyword evidence="6 8" id="KW-0472">Membrane</keyword>
<dbReference type="InterPro" id="IPR039426">
    <property type="entry name" value="TonB-dep_rcpt-like"/>
</dbReference>
<keyword evidence="3 8" id="KW-1134">Transmembrane beta strand</keyword>
<dbReference type="Gene3D" id="2.40.170.20">
    <property type="entry name" value="TonB-dependent receptor, beta-barrel domain"/>
    <property type="match status" value="1"/>
</dbReference>
<dbReference type="Proteomes" id="UP001320609">
    <property type="component" value="Unassembled WGS sequence"/>
</dbReference>
<evidence type="ECO:0000256" key="3">
    <source>
        <dbReference type="ARBA" id="ARBA00022452"/>
    </source>
</evidence>
<comment type="subcellular location">
    <subcellularLocation>
        <location evidence="1 8">Cell outer membrane</location>
        <topology evidence="1 8">Multi-pass membrane protein</topology>
    </subcellularLocation>
</comment>
<dbReference type="CDD" id="cd01347">
    <property type="entry name" value="ligand_gated_channel"/>
    <property type="match status" value="1"/>
</dbReference>
<evidence type="ECO:0000256" key="9">
    <source>
        <dbReference type="RuleBase" id="RU003357"/>
    </source>
</evidence>
<dbReference type="InterPro" id="IPR037066">
    <property type="entry name" value="Plug_dom_sf"/>
</dbReference>
<keyword evidence="4 8" id="KW-0812">Transmembrane</keyword>
<feature type="domain" description="TonB-dependent receptor plug" evidence="12">
    <location>
        <begin position="58"/>
        <end position="162"/>
    </location>
</feature>
<feature type="signal peptide" evidence="10">
    <location>
        <begin position="1"/>
        <end position="26"/>
    </location>
</feature>
<feature type="domain" description="TonB-dependent receptor-like beta-barrel" evidence="11">
    <location>
        <begin position="256"/>
        <end position="679"/>
    </location>
</feature>
<evidence type="ECO:0000256" key="2">
    <source>
        <dbReference type="ARBA" id="ARBA00022448"/>
    </source>
</evidence>
<dbReference type="InterPro" id="IPR000531">
    <property type="entry name" value="Beta-barrel_TonB"/>
</dbReference>
<evidence type="ECO:0000256" key="8">
    <source>
        <dbReference type="PROSITE-ProRule" id="PRU01360"/>
    </source>
</evidence>
<dbReference type="InterPro" id="IPR036942">
    <property type="entry name" value="Beta-barrel_TonB_sf"/>
</dbReference>
<proteinExistence type="inferred from homology"/>
<accession>A0ABS9S4H4</accession>
<comment type="similarity">
    <text evidence="8 9">Belongs to the TonB-dependent receptor family.</text>
</comment>
<dbReference type="InterPro" id="IPR012910">
    <property type="entry name" value="Plug_dom"/>
</dbReference>
<evidence type="ECO:0000256" key="5">
    <source>
        <dbReference type="ARBA" id="ARBA00023077"/>
    </source>
</evidence>
<dbReference type="EMBL" id="JAKVTW010000003">
    <property type="protein sequence ID" value="MCH4811012.1"/>
    <property type="molecule type" value="Genomic_DNA"/>
</dbReference>
<dbReference type="Pfam" id="PF07715">
    <property type="entry name" value="Plug"/>
    <property type="match status" value="1"/>
</dbReference>
<evidence type="ECO:0000259" key="11">
    <source>
        <dbReference type="Pfam" id="PF00593"/>
    </source>
</evidence>
<keyword evidence="5 9" id="KW-0798">TonB box</keyword>
<keyword evidence="13" id="KW-0675">Receptor</keyword>
<keyword evidence="2 8" id="KW-0813">Transport</keyword>
<sequence length="715" mass="78987">MYIKKRPVFWPTLTLAGLVTASQAYGQESATANAEAQNSRGNSDQTMVVTASRTNATKEDSPQTVRIISEEEINQQLQISSDSSQILSNLLPSYSPSRQKMSGSGETLRGRTPLILIDGIPQSNPLRPTGREAHAIDFSMVEQIEVIQGANATNGVGAAGGVINLITKRPEPGSLNQHAEVKVTTPTRELDSHTLSYETNYGVSGNSGNVDYLFSMSFEDQGLFLDGNGDPVGVDNTQGDLMDSRSYDFLGKVAYWLDDNQRLQLTVNHYDIENHNNYVSVTGDRANGVVTTSERGTPEGDAPYNRVWTTGLSYDHYDLAGMRLSAQAFYQDYEALFGATNSATFQDPTIAPVGTFYDQTMAATSKFGTKVSLTKDDLLDDRLKLTAGFDTLFDETEQYLYQSNRTYVPSTEYTDLSPFLQADFRPVDSLLLSAGVRYEYAKLDIGDYQTVAANNGVNVEGGDPSFNETLYNLGAVWSPVDHWSLFANYSEGFSIPDVGRALRGISTPGQSVDSIENLSPIVTDNVETGVRFENGRLAAELSYYESSSDFGSRLTEVDDVFYMQRQETEIKGFEAAVDYQFTDQHAGRLAYSRMEGRYDSDDNGSLDSKLSGLDVSPDRLIASWSAKWTDELSTFVQANYAFDETFDEANREFDGYLLMDAAVGYQLPIGQVNVGVSNLLDEQYVTYYSQSALVNDERYFAGRGRTLTFGYRVDF</sequence>
<keyword evidence="10" id="KW-0732">Signal</keyword>
<keyword evidence="7 8" id="KW-0998">Cell outer membrane</keyword>